<name>A0A6A7BWT5_9PEZI</name>
<reference evidence="1" key="1">
    <citation type="journal article" date="2020" name="Stud. Mycol.">
        <title>101 Dothideomycetes genomes: a test case for predicting lifestyles and emergence of pathogens.</title>
        <authorList>
            <person name="Haridas S."/>
            <person name="Albert R."/>
            <person name="Binder M."/>
            <person name="Bloem J."/>
            <person name="Labutti K."/>
            <person name="Salamov A."/>
            <person name="Andreopoulos B."/>
            <person name="Baker S."/>
            <person name="Barry K."/>
            <person name="Bills G."/>
            <person name="Bluhm B."/>
            <person name="Cannon C."/>
            <person name="Castanera R."/>
            <person name="Culley D."/>
            <person name="Daum C."/>
            <person name="Ezra D."/>
            <person name="Gonzalez J."/>
            <person name="Henrissat B."/>
            <person name="Kuo A."/>
            <person name="Liang C."/>
            <person name="Lipzen A."/>
            <person name="Lutzoni F."/>
            <person name="Magnuson J."/>
            <person name="Mondo S."/>
            <person name="Nolan M."/>
            <person name="Ohm R."/>
            <person name="Pangilinan J."/>
            <person name="Park H.-J."/>
            <person name="Ramirez L."/>
            <person name="Alfaro M."/>
            <person name="Sun H."/>
            <person name="Tritt A."/>
            <person name="Yoshinaga Y."/>
            <person name="Zwiers L.-H."/>
            <person name="Turgeon B."/>
            <person name="Goodwin S."/>
            <person name="Spatafora J."/>
            <person name="Crous P."/>
            <person name="Grigoriev I."/>
        </authorList>
    </citation>
    <scope>NUCLEOTIDE SEQUENCE</scope>
    <source>
        <strain evidence="1">CBS 480.64</strain>
    </source>
</reference>
<sequence length="158" mass="17865">MQRPMEPLRINESHVNIWVGDVLKLVPNSQTERALFYGVETRTCSTRTIHMIRALPLILLPDSSSSTRPTFLIQTSNDMAEANEETAIFLQDEQILASMAMEDVQFAAEDGEPLSDDFRAFLRTPHPARHIIQSLALQIYQANINIWNDGVSAVRSKK</sequence>
<accession>A0A6A7BWT5</accession>
<organism evidence="1 2">
    <name type="scientific">Piedraia hortae CBS 480.64</name>
    <dbReference type="NCBI Taxonomy" id="1314780"/>
    <lineage>
        <taxon>Eukaryota</taxon>
        <taxon>Fungi</taxon>
        <taxon>Dikarya</taxon>
        <taxon>Ascomycota</taxon>
        <taxon>Pezizomycotina</taxon>
        <taxon>Dothideomycetes</taxon>
        <taxon>Dothideomycetidae</taxon>
        <taxon>Capnodiales</taxon>
        <taxon>Piedraiaceae</taxon>
        <taxon>Piedraia</taxon>
    </lineage>
</organism>
<evidence type="ECO:0000313" key="2">
    <source>
        <dbReference type="Proteomes" id="UP000799421"/>
    </source>
</evidence>
<keyword evidence="2" id="KW-1185">Reference proteome</keyword>
<protein>
    <submittedName>
        <fullName evidence="1">Uncharacterized protein</fullName>
    </submittedName>
</protein>
<gene>
    <name evidence="1" type="ORF">K470DRAFT_90903</name>
</gene>
<dbReference type="AlphaFoldDB" id="A0A6A7BWT5"/>
<dbReference type="EMBL" id="MU005988">
    <property type="protein sequence ID" value="KAF2859826.1"/>
    <property type="molecule type" value="Genomic_DNA"/>
</dbReference>
<proteinExistence type="predicted"/>
<dbReference type="Proteomes" id="UP000799421">
    <property type="component" value="Unassembled WGS sequence"/>
</dbReference>
<evidence type="ECO:0000313" key="1">
    <source>
        <dbReference type="EMBL" id="KAF2859826.1"/>
    </source>
</evidence>